<reference evidence="2" key="1">
    <citation type="journal article" date="2020" name="mSystems">
        <title>Genome- and Community-Level Interaction Insights into Carbon Utilization and Element Cycling Functions of Hydrothermarchaeota in Hydrothermal Sediment.</title>
        <authorList>
            <person name="Zhou Z."/>
            <person name="Liu Y."/>
            <person name="Xu W."/>
            <person name="Pan J."/>
            <person name="Luo Z.H."/>
            <person name="Li M."/>
        </authorList>
    </citation>
    <scope>NUCLEOTIDE SEQUENCE [LARGE SCALE GENOMIC DNA]</scope>
    <source>
        <strain evidence="2">SpSt-418</strain>
    </source>
</reference>
<sequence length="123" mass="13881">MKVWMRWSLVWVVALGMLPAIAQAQPLDAEMQNSTPKLRLSPDQREAVREATGLAIEQLEGFLDVGLDPSKLDREKMTRNAEKIGQTLSGIRLDQEQLDTLRGILRDAREQIDRQLGSDDTQP</sequence>
<dbReference type="AlphaFoldDB" id="A0A7C3KAL3"/>
<proteinExistence type="predicted"/>
<comment type="caution">
    <text evidence="2">The sequence shown here is derived from an EMBL/GenBank/DDBJ whole genome shotgun (WGS) entry which is preliminary data.</text>
</comment>
<dbReference type="EMBL" id="DSRU01000019">
    <property type="protein sequence ID" value="HFM96369.1"/>
    <property type="molecule type" value="Genomic_DNA"/>
</dbReference>
<gene>
    <name evidence="2" type="ORF">ENR64_01125</name>
</gene>
<name>A0A7C3KAL3_9CYAN</name>
<feature type="chain" id="PRO_5028039389" evidence="1">
    <location>
        <begin position="25"/>
        <end position="123"/>
    </location>
</feature>
<evidence type="ECO:0000313" key="2">
    <source>
        <dbReference type="EMBL" id="HFM96369.1"/>
    </source>
</evidence>
<keyword evidence="1" id="KW-0732">Signal</keyword>
<evidence type="ECO:0000256" key="1">
    <source>
        <dbReference type="SAM" id="SignalP"/>
    </source>
</evidence>
<protein>
    <submittedName>
        <fullName evidence="2">Uncharacterized protein</fullName>
    </submittedName>
</protein>
<feature type="signal peptide" evidence="1">
    <location>
        <begin position="1"/>
        <end position="24"/>
    </location>
</feature>
<organism evidence="2">
    <name type="scientific">Oscillatoriales cyanobacterium SpSt-418</name>
    <dbReference type="NCBI Taxonomy" id="2282169"/>
    <lineage>
        <taxon>Bacteria</taxon>
        <taxon>Bacillati</taxon>
        <taxon>Cyanobacteriota</taxon>
        <taxon>Cyanophyceae</taxon>
        <taxon>Oscillatoriophycideae</taxon>
        <taxon>Oscillatoriales</taxon>
    </lineage>
</organism>
<accession>A0A7C3KAL3</accession>